<dbReference type="AlphaFoldDB" id="A0AAD9K3K9"/>
<keyword evidence="1" id="KW-0732">Signal</keyword>
<evidence type="ECO:0000256" key="3">
    <source>
        <dbReference type="ARBA" id="ARBA00023157"/>
    </source>
</evidence>
<dbReference type="Gene3D" id="3.30.420.10">
    <property type="entry name" value="Ribonuclease H-like superfamily/Ribonuclease H"/>
    <property type="match status" value="1"/>
</dbReference>
<keyword evidence="2" id="KW-0677">Repeat</keyword>
<evidence type="ECO:0000313" key="7">
    <source>
        <dbReference type="EMBL" id="KAK2164299.1"/>
    </source>
</evidence>
<proteinExistence type="predicted"/>
<dbReference type="PANTHER" id="PTHR22906">
    <property type="entry name" value="PROPERDIN"/>
    <property type="match status" value="1"/>
</dbReference>
<feature type="compositionally biased region" description="Low complexity" evidence="5">
    <location>
        <begin position="775"/>
        <end position="786"/>
    </location>
</feature>
<sequence length="875" mass="96307">MDQYEDGNVQHMDCPAMLPDLNPIENIWSEISRGLNNMDDPPTNVAEVLCLRIKAVFLSVFATVNGGWSVWTTWSSCDVTCANGLRTRKRYCTNPAPKFGGLQCPGVDTMSESCFGGYCPVDGLWSPWTPWTPCSTSCGGGSRSRRRTCDNPAPEYGGHSCDGDASETDACNEKLCPVDGAWSVWSNWVTCPVTCGGGTTQRYRTCDNPLPLYGGNDCPGLANETMLCSGSPCPVHGVWSAWGAWSECSVTCAGGKQKRKRECTVPLYGGQPCLGHNVELRPCASTPCPVNGDWSTWSQWGSCSVTCSNGTRTRERKCDRPVPAYGGRACVGERYESATCFEVECPVHGVWSAWGTWSECSVTCADGKQRRKRECTDPLYGGQPCMGHDVELRPCASTPCPVNGDWSTWSQWGSCSVTCSNGTRTRERKCDRPVPAYGGRACVGERYESATCFEVECPVNGQWSAWSSWSPCSKSCSEGFSKRSRSCNNPTPTYGGLPCKGDDSQVEACLLRRCPVDGGWSLWGGWTPCSVSCGWGYTKRQRICDNPKPLNGGQYCLGLAEESTNCFIMECPIDGGWSGWSPWSLCSQTCSGGGRQRIRSCTSPFPQYGGKDCLGEDWQNMTCMEDPCPVDGVWTPWTRWRPCSAECNGGFTFKNRTCDNPPPAYGGLPCTGREVLNRSCNMQQCEDKYHSILPDDEPMEAPGAIGIGIIGLAFVFTMLAAFAVMDLLTIHRHFAFMRTNMQHFWSRVTGKEPPPTKKKPRSKRLRSTTKKKGKQTSSSTKSGKATRASRDVKPAEVLSDYVPVMTTDVEPLTVNLDDVSVRMENERILSNNINIPHQNDLNKEENFNTMARKKLESRYREVADITDIQLQATQL</sequence>
<dbReference type="Pfam" id="PF00090">
    <property type="entry name" value="TSP_1"/>
    <property type="match status" value="11"/>
</dbReference>
<gene>
    <name evidence="7" type="ORF">LSH36_66g05030</name>
</gene>
<dbReference type="InterPro" id="IPR000884">
    <property type="entry name" value="TSP1_rpt"/>
</dbReference>
<dbReference type="InterPro" id="IPR036383">
    <property type="entry name" value="TSP1_rpt_sf"/>
</dbReference>
<evidence type="ECO:0000256" key="1">
    <source>
        <dbReference type="ARBA" id="ARBA00022729"/>
    </source>
</evidence>
<keyword evidence="6" id="KW-1133">Transmembrane helix</keyword>
<keyword evidence="3" id="KW-1015">Disulfide bond</keyword>
<dbReference type="GO" id="GO:0003676">
    <property type="term" value="F:nucleic acid binding"/>
    <property type="evidence" value="ECO:0007669"/>
    <property type="project" value="InterPro"/>
</dbReference>
<dbReference type="InterPro" id="IPR036397">
    <property type="entry name" value="RNaseH_sf"/>
</dbReference>
<evidence type="ECO:0000313" key="8">
    <source>
        <dbReference type="Proteomes" id="UP001208570"/>
    </source>
</evidence>
<dbReference type="PANTHER" id="PTHR22906:SF21">
    <property type="entry name" value="SEMA DOMAIN-CONTAINING PROTEIN"/>
    <property type="match status" value="1"/>
</dbReference>
<dbReference type="EMBL" id="JAODUP010000066">
    <property type="protein sequence ID" value="KAK2164299.1"/>
    <property type="molecule type" value="Genomic_DNA"/>
</dbReference>
<dbReference type="Proteomes" id="UP001208570">
    <property type="component" value="Unassembled WGS sequence"/>
</dbReference>
<dbReference type="FunFam" id="2.20.100.10:FF:000001">
    <property type="entry name" value="semaphorin-5A isoform X1"/>
    <property type="match status" value="2"/>
</dbReference>
<dbReference type="SMART" id="SM00209">
    <property type="entry name" value="TSP1"/>
    <property type="match status" value="11"/>
</dbReference>
<keyword evidence="6" id="KW-0812">Transmembrane</keyword>
<accession>A0AAD9K3K9</accession>
<keyword evidence="6" id="KW-0472">Membrane</keyword>
<dbReference type="FunFam" id="2.20.100.10:FF:000007">
    <property type="entry name" value="Thrombospondin 1"/>
    <property type="match status" value="6"/>
</dbReference>
<reference evidence="7" key="1">
    <citation type="journal article" date="2023" name="Mol. Biol. Evol.">
        <title>Third-Generation Sequencing Reveals the Adaptive Role of the Epigenome in Three Deep-Sea Polychaetes.</title>
        <authorList>
            <person name="Perez M."/>
            <person name="Aroh O."/>
            <person name="Sun Y."/>
            <person name="Lan Y."/>
            <person name="Juniper S.K."/>
            <person name="Young C.R."/>
            <person name="Angers B."/>
            <person name="Qian P.Y."/>
        </authorList>
    </citation>
    <scope>NUCLEOTIDE SEQUENCE</scope>
    <source>
        <strain evidence="7">P08H-3</strain>
    </source>
</reference>
<evidence type="ECO:0008006" key="9">
    <source>
        <dbReference type="Google" id="ProtNLM"/>
    </source>
</evidence>
<keyword evidence="4" id="KW-0325">Glycoprotein</keyword>
<dbReference type="FunFam" id="2.20.100.10:FF:000002">
    <property type="entry name" value="Unc-5 netrin receptor C"/>
    <property type="match status" value="1"/>
</dbReference>
<dbReference type="PROSITE" id="PS50092">
    <property type="entry name" value="TSP1"/>
    <property type="match status" value="11"/>
</dbReference>
<dbReference type="Gene3D" id="2.20.100.10">
    <property type="entry name" value="Thrombospondin type-1 (TSP1) repeat"/>
    <property type="match status" value="11"/>
</dbReference>
<dbReference type="FunFam" id="2.20.100.10:FF:000004">
    <property type="entry name" value="Adhesion G protein-coupled receptor B2"/>
    <property type="match status" value="2"/>
</dbReference>
<dbReference type="PRINTS" id="PR01705">
    <property type="entry name" value="TSP1REPEAT"/>
</dbReference>
<evidence type="ECO:0000256" key="4">
    <source>
        <dbReference type="ARBA" id="ARBA00023180"/>
    </source>
</evidence>
<dbReference type="SUPFAM" id="SSF82895">
    <property type="entry name" value="TSP-1 type 1 repeat"/>
    <property type="match status" value="11"/>
</dbReference>
<feature type="transmembrane region" description="Helical" evidence="6">
    <location>
        <begin position="704"/>
        <end position="728"/>
    </location>
</feature>
<evidence type="ECO:0000256" key="5">
    <source>
        <dbReference type="SAM" id="MobiDB-lite"/>
    </source>
</evidence>
<keyword evidence="8" id="KW-1185">Reference proteome</keyword>
<evidence type="ECO:0000256" key="6">
    <source>
        <dbReference type="SAM" id="Phobius"/>
    </source>
</evidence>
<protein>
    <recommendedName>
        <fullName evidence="9">Hemicentin-1</fullName>
    </recommendedName>
</protein>
<name>A0AAD9K3K9_9ANNE</name>
<feature type="region of interest" description="Disordered" evidence="5">
    <location>
        <begin position="747"/>
        <end position="792"/>
    </location>
</feature>
<evidence type="ECO:0000256" key="2">
    <source>
        <dbReference type="ARBA" id="ARBA00022737"/>
    </source>
</evidence>
<comment type="caution">
    <text evidence="7">The sequence shown here is derived from an EMBL/GenBank/DDBJ whole genome shotgun (WGS) entry which is preliminary data.</text>
</comment>
<feature type="compositionally biased region" description="Basic residues" evidence="5">
    <location>
        <begin position="756"/>
        <end position="774"/>
    </location>
</feature>
<dbReference type="InterPro" id="IPR052065">
    <property type="entry name" value="Compl_asym_regulator"/>
</dbReference>
<organism evidence="7 8">
    <name type="scientific">Paralvinella palmiformis</name>
    <dbReference type="NCBI Taxonomy" id="53620"/>
    <lineage>
        <taxon>Eukaryota</taxon>
        <taxon>Metazoa</taxon>
        <taxon>Spiralia</taxon>
        <taxon>Lophotrochozoa</taxon>
        <taxon>Annelida</taxon>
        <taxon>Polychaeta</taxon>
        <taxon>Sedentaria</taxon>
        <taxon>Canalipalpata</taxon>
        <taxon>Terebellida</taxon>
        <taxon>Terebelliformia</taxon>
        <taxon>Alvinellidae</taxon>
        <taxon>Paralvinella</taxon>
    </lineage>
</organism>